<evidence type="ECO:0000256" key="7">
    <source>
        <dbReference type="ARBA" id="ARBA00023303"/>
    </source>
</evidence>
<dbReference type="EMBL" id="JACYXZ010000002">
    <property type="protein sequence ID" value="MBD8869955.1"/>
    <property type="molecule type" value="Genomic_DNA"/>
</dbReference>
<keyword evidence="7 11" id="KW-0407">Ion channel</keyword>
<dbReference type="InterPro" id="IPR013099">
    <property type="entry name" value="K_chnl_dom"/>
</dbReference>
<evidence type="ECO:0000256" key="5">
    <source>
        <dbReference type="ARBA" id="ARBA00023065"/>
    </source>
</evidence>
<feature type="compositionally biased region" description="Low complexity" evidence="8">
    <location>
        <begin position="210"/>
        <end position="233"/>
    </location>
</feature>
<evidence type="ECO:0000256" key="6">
    <source>
        <dbReference type="ARBA" id="ARBA00023136"/>
    </source>
</evidence>
<dbReference type="Gene3D" id="1.20.5.110">
    <property type="match status" value="1"/>
</dbReference>
<evidence type="ECO:0000313" key="11">
    <source>
        <dbReference type="EMBL" id="MBD8869955.1"/>
    </source>
</evidence>
<proteinExistence type="predicted"/>
<reference evidence="11" key="1">
    <citation type="submission" date="2020-09" db="EMBL/GenBank/DDBJ databases">
        <title>Nocardioides sp. strain MJB4 16S ribosomal RNA gene Genome sequencing and assembly.</title>
        <authorList>
            <person name="Kim I."/>
        </authorList>
    </citation>
    <scope>NUCLEOTIDE SEQUENCE</scope>
    <source>
        <strain evidence="11">MJB4</strain>
    </source>
</reference>
<accession>A0A927PZZ5</accession>
<dbReference type="GO" id="GO:0005249">
    <property type="term" value="F:voltage-gated potassium channel activity"/>
    <property type="evidence" value="ECO:0007669"/>
    <property type="project" value="InterPro"/>
</dbReference>
<dbReference type="InterPro" id="IPR027359">
    <property type="entry name" value="Volt_channel_dom_sf"/>
</dbReference>
<keyword evidence="3 9" id="KW-0812">Transmembrane</keyword>
<feature type="transmembrane region" description="Helical" evidence="9">
    <location>
        <begin position="113"/>
        <end position="132"/>
    </location>
</feature>
<dbReference type="SUPFAM" id="SSF81324">
    <property type="entry name" value="Voltage-gated potassium channels"/>
    <property type="match status" value="1"/>
</dbReference>
<dbReference type="Proteomes" id="UP000616839">
    <property type="component" value="Unassembled WGS sequence"/>
</dbReference>
<keyword evidence="5" id="KW-0406">Ion transport</keyword>
<evidence type="ECO:0000256" key="2">
    <source>
        <dbReference type="ARBA" id="ARBA00022448"/>
    </source>
</evidence>
<feature type="region of interest" description="Disordered" evidence="8">
    <location>
        <begin position="209"/>
        <end position="239"/>
    </location>
</feature>
<protein>
    <submittedName>
        <fullName evidence="11">Two pore domain potassium channel family protein</fullName>
    </submittedName>
</protein>
<dbReference type="RefSeq" id="WP_192143009.1">
    <property type="nucleotide sequence ID" value="NZ_JACYXZ010000002.1"/>
</dbReference>
<dbReference type="GO" id="GO:0008076">
    <property type="term" value="C:voltage-gated potassium channel complex"/>
    <property type="evidence" value="ECO:0007669"/>
    <property type="project" value="InterPro"/>
</dbReference>
<keyword evidence="6 9" id="KW-0472">Membrane</keyword>
<keyword evidence="4 9" id="KW-1133">Transmembrane helix</keyword>
<feature type="transmembrane region" description="Helical" evidence="9">
    <location>
        <begin position="12"/>
        <end position="30"/>
    </location>
</feature>
<comment type="subcellular location">
    <subcellularLocation>
        <location evidence="1">Membrane</location>
        <topology evidence="1">Multi-pass membrane protein</topology>
    </subcellularLocation>
</comment>
<evidence type="ECO:0000256" key="8">
    <source>
        <dbReference type="SAM" id="MobiDB-lite"/>
    </source>
</evidence>
<evidence type="ECO:0000256" key="9">
    <source>
        <dbReference type="SAM" id="Phobius"/>
    </source>
</evidence>
<organism evidence="11 12">
    <name type="scientific">Nocardioides donggukensis</name>
    <dbReference type="NCBI Taxonomy" id="2774019"/>
    <lineage>
        <taxon>Bacteria</taxon>
        <taxon>Bacillati</taxon>
        <taxon>Actinomycetota</taxon>
        <taxon>Actinomycetes</taxon>
        <taxon>Propionibacteriales</taxon>
        <taxon>Nocardioidaceae</taxon>
        <taxon>Nocardioides</taxon>
    </lineage>
</organism>
<feature type="transmembrane region" description="Helical" evidence="9">
    <location>
        <begin position="175"/>
        <end position="200"/>
    </location>
</feature>
<dbReference type="Gene3D" id="1.10.287.70">
    <property type="match status" value="1"/>
</dbReference>
<dbReference type="PANTHER" id="PTHR11537:SF254">
    <property type="entry name" value="POTASSIUM VOLTAGE-GATED CHANNEL PROTEIN SHAB"/>
    <property type="match status" value="1"/>
</dbReference>
<evidence type="ECO:0000313" key="12">
    <source>
        <dbReference type="Proteomes" id="UP000616839"/>
    </source>
</evidence>
<dbReference type="Gene3D" id="1.20.120.350">
    <property type="entry name" value="Voltage-gated potassium channels. Chain C"/>
    <property type="match status" value="1"/>
</dbReference>
<dbReference type="InterPro" id="IPR028325">
    <property type="entry name" value="VG_K_chnl"/>
</dbReference>
<feature type="transmembrane region" description="Helical" evidence="9">
    <location>
        <begin position="42"/>
        <end position="63"/>
    </location>
</feature>
<evidence type="ECO:0000256" key="4">
    <source>
        <dbReference type="ARBA" id="ARBA00022989"/>
    </source>
</evidence>
<dbReference type="Pfam" id="PF07885">
    <property type="entry name" value="Ion_trans_2"/>
    <property type="match status" value="1"/>
</dbReference>
<evidence type="ECO:0000256" key="3">
    <source>
        <dbReference type="ARBA" id="ARBA00022692"/>
    </source>
</evidence>
<feature type="domain" description="Potassium channel" evidence="10">
    <location>
        <begin position="135"/>
        <end position="199"/>
    </location>
</feature>
<dbReference type="PRINTS" id="PR00169">
    <property type="entry name" value="KCHANNEL"/>
</dbReference>
<name>A0A927PZZ5_9ACTN</name>
<comment type="caution">
    <text evidence="11">The sequence shown here is derived from an EMBL/GenBank/DDBJ whole genome shotgun (WGS) entry which is preliminary data.</text>
</comment>
<dbReference type="PANTHER" id="PTHR11537">
    <property type="entry name" value="VOLTAGE-GATED POTASSIUM CHANNEL"/>
    <property type="match status" value="1"/>
</dbReference>
<keyword evidence="12" id="KW-1185">Reference proteome</keyword>
<dbReference type="GO" id="GO:0001508">
    <property type="term" value="P:action potential"/>
    <property type="evidence" value="ECO:0007669"/>
    <property type="project" value="TreeGrafter"/>
</dbReference>
<keyword evidence="2" id="KW-0813">Transport</keyword>
<gene>
    <name evidence="11" type="ORF">IE331_10005</name>
</gene>
<sequence length="239" mass="25981">MDVERWERRTEIPLLVLALAFLVGYAWPILDPDLDRTLERVLIGFSGLVWLLFAVDFAVRVRLAERRRRYVVEHWYDAALVVLPFLRPLRLLRLLVLVRVLNRTAAGTLAGRVGTYVGGAAILSIGLGALAMLDVERGSQDANITTFGDALWWATTTVTTVGYGDHYPVTTAGRFVAIALMVMGIAVVGVVTASVAAWLIHNVEVDDQRSPLMSSSPSSTTSSSVTDSGSGLPRSSSNL</sequence>
<evidence type="ECO:0000256" key="1">
    <source>
        <dbReference type="ARBA" id="ARBA00004141"/>
    </source>
</evidence>
<evidence type="ECO:0000259" key="10">
    <source>
        <dbReference type="Pfam" id="PF07885"/>
    </source>
</evidence>
<dbReference type="AlphaFoldDB" id="A0A927PZZ5"/>